<dbReference type="Proteomes" id="UP000710440">
    <property type="component" value="Unassembled WGS sequence"/>
</dbReference>
<keyword evidence="3" id="KW-1185">Reference proteome</keyword>
<feature type="compositionally biased region" description="Basic and acidic residues" evidence="1">
    <location>
        <begin position="148"/>
        <end position="158"/>
    </location>
</feature>
<evidence type="ECO:0000313" key="3">
    <source>
        <dbReference type="Proteomes" id="UP000710440"/>
    </source>
</evidence>
<sequence>MTQSNSHLHHRRTPSSNGSKVRTSRPALHRKGTYSVNHSISKLGSGQVRPPEPESDHQPDMAASFLNFCAMCERQITVPDNSLLYCSESCRRKDSHKPLSASFPSSGSTPYSRSPPTSPLGSFRTIVAPMTPTKVPAKSTTATGIPTDFHDSKVDQDPSEWKPVIPAAHGSTGSLASTEAWHYLSQFHGSEPSFPRRRHGAGHRSSASLSMLMSATAPVPSLTHTPSTTASSFSSTASDYIGYMPDSSHRPLPPRHNPYFSNGAGVTKSVELVVPHVDAPSVHANAVDMSDTGSIFPASSSLWNESLAGKTPTETVTKAPSALDLPIMLKQETS</sequence>
<dbReference type="RefSeq" id="XP_043122198.1">
    <property type="nucleotide sequence ID" value="XM_043266263.1"/>
</dbReference>
<evidence type="ECO:0000256" key="1">
    <source>
        <dbReference type="SAM" id="MobiDB-lite"/>
    </source>
</evidence>
<organism evidence="2 3">
    <name type="scientific">Aspergillus viridinutans</name>
    <dbReference type="NCBI Taxonomy" id="75553"/>
    <lineage>
        <taxon>Eukaryota</taxon>
        <taxon>Fungi</taxon>
        <taxon>Dikarya</taxon>
        <taxon>Ascomycota</taxon>
        <taxon>Pezizomycotina</taxon>
        <taxon>Eurotiomycetes</taxon>
        <taxon>Eurotiomycetidae</taxon>
        <taxon>Eurotiales</taxon>
        <taxon>Aspergillaceae</taxon>
        <taxon>Aspergillus</taxon>
        <taxon>Aspergillus subgen. Fumigati</taxon>
    </lineage>
</organism>
<name>A0A9P3BTI2_ASPVI</name>
<dbReference type="AlphaFoldDB" id="A0A9P3BTI2"/>
<dbReference type="InterPro" id="IPR024368">
    <property type="entry name" value="Ecl1/2/3"/>
</dbReference>
<accession>A0A9P3BTI2</accession>
<dbReference type="Pfam" id="PF12855">
    <property type="entry name" value="Ecl1"/>
    <property type="match status" value="1"/>
</dbReference>
<feature type="region of interest" description="Disordered" evidence="1">
    <location>
        <begin position="1"/>
        <end position="59"/>
    </location>
</feature>
<feature type="compositionally biased region" description="Polar residues" evidence="1">
    <location>
        <begin position="34"/>
        <end position="44"/>
    </location>
</feature>
<feature type="region of interest" description="Disordered" evidence="1">
    <location>
        <begin position="94"/>
        <end position="121"/>
    </location>
</feature>
<evidence type="ECO:0000313" key="2">
    <source>
        <dbReference type="EMBL" id="GIJ99011.1"/>
    </source>
</evidence>
<dbReference type="GeneID" id="66929117"/>
<protein>
    <recommendedName>
        <fullName evidence="4">Life-span regulatory factor-domain-containing protein</fullName>
    </recommendedName>
</protein>
<reference evidence="2 3" key="1">
    <citation type="submission" date="2021-02" db="EMBL/GenBank/DDBJ databases">
        <title>Pan-genome distribution and transcriptional activeness of fungal secondary metabolism genes in Aspergillus section Fumigati.</title>
        <authorList>
            <person name="Takahashi H."/>
            <person name="Umemura M."/>
            <person name="Ninomiya A."/>
            <person name="Kusuya Y."/>
            <person name="Urayama S."/>
            <person name="Shimizu M."/>
            <person name="Watanabe A."/>
            <person name="Kamei K."/>
            <person name="Yaguchi T."/>
            <person name="Hagiwara D."/>
        </authorList>
    </citation>
    <scope>NUCLEOTIDE SEQUENCE [LARGE SCALE GENOMIC DNA]</scope>
    <source>
        <strain evidence="2 3">IFM 47045</strain>
    </source>
</reference>
<evidence type="ECO:0008006" key="4">
    <source>
        <dbReference type="Google" id="ProtNLM"/>
    </source>
</evidence>
<dbReference type="EMBL" id="BOPL01000001">
    <property type="protein sequence ID" value="GIJ99011.1"/>
    <property type="molecule type" value="Genomic_DNA"/>
</dbReference>
<feature type="region of interest" description="Disordered" evidence="1">
    <location>
        <begin position="134"/>
        <end position="158"/>
    </location>
</feature>
<dbReference type="OrthoDB" id="3599883at2759"/>
<feature type="compositionally biased region" description="Low complexity" evidence="1">
    <location>
        <begin position="98"/>
        <end position="115"/>
    </location>
</feature>
<comment type="caution">
    <text evidence="2">The sequence shown here is derived from an EMBL/GenBank/DDBJ whole genome shotgun (WGS) entry which is preliminary data.</text>
</comment>
<proteinExistence type="predicted"/>
<gene>
    <name evidence="2" type="ORF">Aspvir_001135</name>
</gene>